<accession>A7VNY0</accession>
<dbReference type="EMBL" id="NOXF01000022">
    <property type="protein sequence ID" value="PEQ23273.1"/>
    <property type="molecule type" value="Genomic_DNA"/>
</dbReference>
<dbReference type="PANTHER" id="PTHR42818">
    <property type="entry name" value="SULFOPYRUVATE DECARBOXYLASE SUBUNIT ALPHA"/>
    <property type="match status" value="1"/>
</dbReference>
<gene>
    <name evidence="6" type="primary">aepY</name>
    <name evidence="7" type="ORF">CH238_14690</name>
    <name evidence="6" type="ORF">CLOLEP_00256</name>
</gene>
<dbReference type="InterPro" id="IPR000399">
    <property type="entry name" value="TPP-bd_CS"/>
</dbReference>
<dbReference type="Pfam" id="PF02776">
    <property type="entry name" value="TPP_enzyme_N"/>
    <property type="match status" value="1"/>
</dbReference>
<keyword evidence="3 6" id="KW-0456">Lyase</keyword>
<dbReference type="CDD" id="cd07035">
    <property type="entry name" value="TPP_PYR_POX_like"/>
    <property type="match status" value="1"/>
</dbReference>
<dbReference type="NCBIfam" id="TIGR03297">
    <property type="entry name" value="Ppyr-DeCO2ase"/>
    <property type="match status" value="1"/>
</dbReference>
<keyword evidence="6" id="KW-0670">Pyruvate</keyword>
<dbReference type="eggNOG" id="COG0028">
    <property type="taxonomic scope" value="Bacteria"/>
</dbReference>
<reference evidence="6 8" key="2">
    <citation type="submission" date="2007-08" db="EMBL/GenBank/DDBJ databases">
        <authorList>
            <person name="Fulton L."/>
            <person name="Clifton S."/>
            <person name="Fulton B."/>
            <person name="Xu J."/>
            <person name="Minx P."/>
            <person name="Pepin K.H."/>
            <person name="Johnson M."/>
            <person name="Thiruvilangam P."/>
            <person name="Bhonagiri V."/>
            <person name="Nash W.E."/>
            <person name="Wang C."/>
            <person name="Mardis E.R."/>
            <person name="Wilson R.K."/>
        </authorList>
    </citation>
    <scope>NUCLEOTIDE SEQUENCE [LARGE SCALE GENOMIC DNA]</scope>
    <source>
        <strain evidence="6 8">DSM 753</strain>
    </source>
</reference>
<keyword evidence="9" id="KW-1185">Reference proteome</keyword>
<dbReference type="CDD" id="cd03371">
    <property type="entry name" value="TPP_PpyrDC"/>
    <property type="match status" value="1"/>
</dbReference>
<name>A7VNY0_9FIRM</name>
<evidence type="ECO:0000313" key="9">
    <source>
        <dbReference type="Proteomes" id="UP000220611"/>
    </source>
</evidence>
<evidence type="ECO:0000259" key="5">
    <source>
        <dbReference type="Pfam" id="PF02776"/>
    </source>
</evidence>
<keyword evidence="1" id="KW-0210">Decarboxylase</keyword>
<dbReference type="Proteomes" id="UP000220611">
    <property type="component" value="Unassembled WGS sequence"/>
</dbReference>
<dbReference type="OrthoDB" id="9785953at2"/>
<dbReference type="InterPro" id="IPR051818">
    <property type="entry name" value="TPP_dependent_decarboxylase"/>
</dbReference>
<dbReference type="Gene3D" id="3.40.50.970">
    <property type="match status" value="2"/>
</dbReference>
<evidence type="ECO:0000313" key="7">
    <source>
        <dbReference type="EMBL" id="PEQ23273.1"/>
    </source>
</evidence>
<comment type="caution">
    <text evidence="6">The sequence shown here is derived from an EMBL/GenBank/DDBJ whole genome shotgun (WGS) entry which is preliminary data.</text>
</comment>
<evidence type="ECO:0000313" key="6">
    <source>
        <dbReference type="EMBL" id="EDO62961.1"/>
    </source>
</evidence>
<feature type="domain" description="Thiamine pyrophosphate enzyme N-terminal TPP-binding" evidence="5">
    <location>
        <begin position="4"/>
        <end position="122"/>
    </location>
</feature>
<evidence type="ECO:0000256" key="2">
    <source>
        <dbReference type="ARBA" id="ARBA00023052"/>
    </source>
</evidence>
<keyword evidence="2" id="KW-0786">Thiamine pyrophosphate</keyword>
<dbReference type="GO" id="GO:0032923">
    <property type="term" value="P:organic phosphonate biosynthetic process"/>
    <property type="evidence" value="ECO:0007669"/>
    <property type="project" value="InterPro"/>
</dbReference>
<proteinExistence type="predicted"/>
<reference evidence="6 8" key="1">
    <citation type="submission" date="2007-08" db="EMBL/GenBank/DDBJ databases">
        <title>Draft genome sequence of Clostridium leptum (DSM 753).</title>
        <authorList>
            <person name="Sudarsanam P."/>
            <person name="Ley R."/>
            <person name="Guruge J."/>
            <person name="Turnbaugh P.J."/>
            <person name="Mahowald M."/>
            <person name="Liep D."/>
            <person name="Gordon J."/>
        </authorList>
    </citation>
    <scope>NUCLEOTIDE SEQUENCE [LARGE SCALE GENOMIC DNA]</scope>
    <source>
        <strain evidence="6 8">DSM 753</strain>
    </source>
</reference>
<reference evidence="7 9" key="3">
    <citation type="submission" date="2017-07" db="EMBL/GenBank/DDBJ databases">
        <title>Prevalence of linear plasmids in Cutibacterium (Propionibacterium) acnes isolates obtained from prostatic tissue.</title>
        <authorList>
            <person name="Davidsson S."/>
            <person name="Carlsson J."/>
            <person name="Molling P."/>
            <person name="Andren O."/>
            <person name="Andersson S.-O."/>
            <person name="Brzuszkiewicz E."/>
            <person name="Poehlein A."/>
            <person name="Al-Zeer M."/>
            <person name="Brinkmann V."/>
            <person name="Scavenius C."/>
            <person name="Nazipi S."/>
            <person name="Soderquist B."/>
            <person name="Bruggemann H."/>
        </authorList>
    </citation>
    <scope>NUCLEOTIDE SEQUENCE [LARGE SCALE GENOMIC DNA]</scope>
    <source>
        <strain evidence="7 9">DSM 753</strain>
    </source>
</reference>
<sequence>MLNAERILKSFEDNGISFFTGVPDSQLKALCNCLMNTYGISDKHVIAANEGNAVGLAAGYHMATGKIPCVYLQNSGIGNIVNPVASLLNERVYQIPALFVVGWRGEPGVKDEPQHLFQGEITIKLLEDLGMEIGILDKETTLETFDAMLKRFLKVLNRGGCAAFVVRKGALEYSRKVRYENQAWILREEAIRQVAEAAGEDVIVSTTGKASRELFEIREANRQPHQYDFLTVGSMGHSSMIALGVALNQPERKVWCIDGDGAVLMHMGALAVIGAKKPRNLIHVVMNNGAHETVGGMPTVCGEIRLTEIARACGYPAVYSVDRLEELGPVLEQAKGRDGLAFVEVKTAIGSREDLGRPTTTAVENKQGFMAYLKG</sequence>
<protein>
    <submittedName>
        <fullName evidence="6">Phosphonopyruvate decarboxylase</fullName>
        <ecNumber evidence="6">4.1.1.82</ecNumber>
    </submittedName>
</protein>
<dbReference type="InterPro" id="IPR029061">
    <property type="entry name" value="THDP-binding"/>
</dbReference>
<dbReference type="PANTHER" id="PTHR42818:SF1">
    <property type="entry name" value="SULFOPYRUVATE DECARBOXYLASE"/>
    <property type="match status" value="1"/>
</dbReference>
<dbReference type="GO" id="GO:0033980">
    <property type="term" value="F:phosphonopyruvate decarboxylase activity"/>
    <property type="evidence" value="ECO:0007669"/>
    <property type="project" value="UniProtKB-EC"/>
</dbReference>
<evidence type="ECO:0000256" key="3">
    <source>
        <dbReference type="ARBA" id="ARBA00023239"/>
    </source>
</evidence>
<dbReference type="InterPro" id="IPR012001">
    <property type="entry name" value="Thiamin_PyroP_enz_TPP-bd_dom"/>
</dbReference>
<dbReference type="AlphaFoldDB" id="A7VNY0"/>
<evidence type="ECO:0000259" key="4">
    <source>
        <dbReference type="Pfam" id="PF02775"/>
    </source>
</evidence>
<dbReference type="PROSITE" id="PS00187">
    <property type="entry name" value="TPP_ENZYMES"/>
    <property type="match status" value="1"/>
</dbReference>
<dbReference type="EMBL" id="ABCB02000010">
    <property type="protein sequence ID" value="EDO62961.1"/>
    <property type="molecule type" value="Genomic_DNA"/>
</dbReference>
<dbReference type="HOGENOM" id="CLU_042853_0_0_9"/>
<evidence type="ECO:0000313" key="8">
    <source>
        <dbReference type="Proteomes" id="UP000003490"/>
    </source>
</evidence>
<dbReference type="GO" id="GO:0000287">
    <property type="term" value="F:magnesium ion binding"/>
    <property type="evidence" value="ECO:0007669"/>
    <property type="project" value="InterPro"/>
</dbReference>
<dbReference type="GO" id="GO:0030976">
    <property type="term" value="F:thiamine pyrophosphate binding"/>
    <property type="evidence" value="ECO:0007669"/>
    <property type="project" value="InterPro"/>
</dbReference>
<dbReference type="InterPro" id="IPR011766">
    <property type="entry name" value="TPP_enzyme_TPP-bd"/>
</dbReference>
<dbReference type="Pfam" id="PF02775">
    <property type="entry name" value="TPP_enzyme_C"/>
    <property type="match status" value="1"/>
</dbReference>
<feature type="domain" description="Thiamine pyrophosphate enzyme TPP-binding" evidence="4">
    <location>
        <begin position="207"/>
        <end position="345"/>
    </location>
</feature>
<dbReference type="SUPFAM" id="SSF52518">
    <property type="entry name" value="Thiamin diphosphate-binding fold (THDP-binding)"/>
    <property type="match status" value="2"/>
</dbReference>
<evidence type="ECO:0000256" key="1">
    <source>
        <dbReference type="ARBA" id="ARBA00022793"/>
    </source>
</evidence>
<dbReference type="InterPro" id="IPR017684">
    <property type="entry name" value="Phosphono-pyrv_decarboxylase"/>
</dbReference>
<organism evidence="6 8">
    <name type="scientific">[Clostridium] leptum DSM 753</name>
    <dbReference type="NCBI Taxonomy" id="428125"/>
    <lineage>
        <taxon>Bacteria</taxon>
        <taxon>Bacillati</taxon>
        <taxon>Bacillota</taxon>
        <taxon>Clostridia</taxon>
        <taxon>Eubacteriales</taxon>
        <taxon>Oscillospiraceae</taxon>
        <taxon>Oscillospiraceae incertae sedis</taxon>
    </lineage>
</organism>
<dbReference type="EC" id="4.1.1.82" evidence="6"/>
<dbReference type="Proteomes" id="UP000003490">
    <property type="component" value="Unassembled WGS sequence"/>
</dbReference>